<reference evidence="7 8" key="1">
    <citation type="submission" date="2024-11" db="EMBL/GenBank/DDBJ databases">
        <title>A near-complete genome assembly of Cinchona calisaya.</title>
        <authorList>
            <person name="Lian D.C."/>
            <person name="Zhao X.W."/>
            <person name="Wei L."/>
        </authorList>
    </citation>
    <scope>NUCLEOTIDE SEQUENCE [LARGE SCALE GENOMIC DNA]</scope>
    <source>
        <tissue evidence="7">Nenye</tissue>
    </source>
</reference>
<keyword evidence="2" id="KW-0808">Transferase</keyword>
<dbReference type="SUPFAM" id="SSF56112">
    <property type="entry name" value="Protein kinase-like (PK-like)"/>
    <property type="match status" value="1"/>
</dbReference>
<dbReference type="PANTHER" id="PTHR43895:SF114">
    <property type="entry name" value="NON-SPECIFIC SERINE_THREONINE PROTEIN KINASE"/>
    <property type="match status" value="1"/>
</dbReference>
<dbReference type="Gene3D" id="1.10.510.10">
    <property type="entry name" value="Transferase(Phosphotransferase) domain 1"/>
    <property type="match status" value="1"/>
</dbReference>
<dbReference type="PROSITE" id="PS50011">
    <property type="entry name" value="PROTEIN_KINASE_DOM"/>
    <property type="match status" value="1"/>
</dbReference>
<evidence type="ECO:0000313" key="7">
    <source>
        <dbReference type="EMBL" id="KAL3504984.1"/>
    </source>
</evidence>
<evidence type="ECO:0000256" key="3">
    <source>
        <dbReference type="ARBA" id="ARBA00022741"/>
    </source>
</evidence>
<dbReference type="InterPro" id="IPR000719">
    <property type="entry name" value="Prot_kinase_dom"/>
</dbReference>
<dbReference type="InterPro" id="IPR011009">
    <property type="entry name" value="Kinase-like_dom_sf"/>
</dbReference>
<evidence type="ECO:0000256" key="2">
    <source>
        <dbReference type="ARBA" id="ARBA00022679"/>
    </source>
</evidence>
<keyword evidence="1" id="KW-0723">Serine/threonine-protein kinase</keyword>
<name>A0ABD2YFZ2_9GENT</name>
<feature type="domain" description="Protein kinase" evidence="6">
    <location>
        <begin position="1"/>
        <end position="211"/>
    </location>
</feature>
<evidence type="ECO:0000256" key="1">
    <source>
        <dbReference type="ARBA" id="ARBA00022527"/>
    </source>
</evidence>
<keyword evidence="3" id="KW-0547">Nucleotide-binding</keyword>
<dbReference type="SMART" id="SM00220">
    <property type="entry name" value="S_TKc"/>
    <property type="match status" value="1"/>
</dbReference>
<evidence type="ECO:0000259" key="6">
    <source>
        <dbReference type="PROSITE" id="PS50011"/>
    </source>
</evidence>
<keyword evidence="4" id="KW-0418">Kinase</keyword>
<dbReference type="InterPro" id="IPR015421">
    <property type="entry name" value="PyrdxlP-dep_Trfase_major"/>
</dbReference>
<keyword evidence="8" id="KW-1185">Reference proteome</keyword>
<dbReference type="GO" id="GO:0004674">
    <property type="term" value="F:protein serine/threonine kinase activity"/>
    <property type="evidence" value="ECO:0007669"/>
    <property type="project" value="UniProtKB-KW"/>
</dbReference>
<dbReference type="Gene3D" id="3.40.640.10">
    <property type="entry name" value="Type I PLP-dependent aspartate aminotransferase-like (Major domain)"/>
    <property type="match status" value="1"/>
</dbReference>
<protein>
    <recommendedName>
        <fullName evidence="6">Protein kinase domain-containing protein</fullName>
    </recommendedName>
</protein>
<dbReference type="Pfam" id="PF00069">
    <property type="entry name" value="Pkinase"/>
    <property type="match status" value="1"/>
</dbReference>
<accession>A0ABD2YFZ2</accession>
<keyword evidence="5" id="KW-0067">ATP-binding</keyword>
<dbReference type="Pfam" id="PF00464">
    <property type="entry name" value="SHMT"/>
    <property type="match status" value="1"/>
</dbReference>
<dbReference type="PANTHER" id="PTHR43895">
    <property type="entry name" value="CALCIUM/CALMODULIN-DEPENDENT PROTEIN KINASE KINASE-RELATED"/>
    <property type="match status" value="1"/>
</dbReference>
<proteinExistence type="predicted"/>
<organism evidence="7 8">
    <name type="scientific">Cinchona calisaya</name>
    <dbReference type="NCBI Taxonomy" id="153742"/>
    <lineage>
        <taxon>Eukaryota</taxon>
        <taxon>Viridiplantae</taxon>
        <taxon>Streptophyta</taxon>
        <taxon>Embryophyta</taxon>
        <taxon>Tracheophyta</taxon>
        <taxon>Spermatophyta</taxon>
        <taxon>Magnoliopsida</taxon>
        <taxon>eudicotyledons</taxon>
        <taxon>Gunneridae</taxon>
        <taxon>Pentapetalae</taxon>
        <taxon>asterids</taxon>
        <taxon>lamiids</taxon>
        <taxon>Gentianales</taxon>
        <taxon>Rubiaceae</taxon>
        <taxon>Cinchonoideae</taxon>
        <taxon>Cinchoneae</taxon>
        <taxon>Cinchona</taxon>
    </lineage>
</organism>
<evidence type="ECO:0000256" key="4">
    <source>
        <dbReference type="ARBA" id="ARBA00022777"/>
    </source>
</evidence>
<evidence type="ECO:0000313" key="8">
    <source>
        <dbReference type="Proteomes" id="UP001630127"/>
    </source>
</evidence>
<dbReference type="Proteomes" id="UP001630127">
    <property type="component" value="Unassembled WGS sequence"/>
</dbReference>
<gene>
    <name evidence="7" type="ORF">ACH5RR_034825</name>
</gene>
<dbReference type="AlphaFoldDB" id="A0ABD2YFZ2"/>
<evidence type="ECO:0000256" key="5">
    <source>
        <dbReference type="ARBA" id="ARBA00022840"/>
    </source>
</evidence>
<dbReference type="GO" id="GO:0005524">
    <property type="term" value="F:ATP binding"/>
    <property type="evidence" value="ECO:0007669"/>
    <property type="project" value="UniProtKB-KW"/>
</dbReference>
<dbReference type="InterPro" id="IPR039429">
    <property type="entry name" value="SHMT-like_dom"/>
</dbReference>
<dbReference type="SUPFAM" id="SSF53383">
    <property type="entry name" value="PLP-dependent transferases"/>
    <property type="match status" value="1"/>
</dbReference>
<sequence>MKVLNRTIHINHKTVDQIKREISIMKLFRHPYVFRLDKVIACRTKIYIILEFFTGGELFDKIVQHGRLSEAESCRCFQLLVDGVDYCHNKGIYHRDLKVFSLKGYDGAVADICSCGVILHVLIAGHLPFDELEKSATLFRPKLIVTGASTYARLYDYQRILKVCDKQKALMLADMEHISGLVAAGVIPSPFEFAYVVTTTTHKSLHGRMEQ</sequence>
<dbReference type="InterPro" id="IPR015424">
    <property type="entry name" value="PyrdxlP-dep_Trfase"/>
</dbReference>
<comment type="caution">
    <text evidence="7">The sequence shown here is derived from an EMBL/GenBank/DDBJ whole genome shotgun (WGS) entry which is preliminary data.</text>
</comment>
<dbReference type="EMBL" id="JBJUIK010000014">
    <property type="protein sequence ID" value="KAL3504984.1"/>
    <property type="molecule type" value="Genomic_DNA"/>
</dbReference>